<reference evidence="2 3" key="1">
    <citation type="journal article" date="2023" name="Sci. Data">
        <title>Genome assembly of the Korean intertidal mud-creeper Batillaria attramentaria.</title>
        <authorList>
            <person name="Patra A.K."/>
            <person name="Ho P.T."/>
            <person name="Jun S."/>
            <person name="Lee S.J."/>
            <person name="Kim Y."/>
            <person name="Won Y.J."/>
        </authorList>
    </citation>
    <scope>NUCLEOTIDE SEQUENCE [LARGE SCALE GENOMIC DNA]</scope>
    <source>
        <strain evidence="2">Wonlab-2016</strain>
    </source>
</reference>
<gene>
    <name evidence="2" type="ORF">BaRGS_00031452</name>
</gene>
<evidence type="ECO:0000313" key="3">
    <source>
        <dbReference type="Proteomes" id="UP001519460"/>
    </source>
</evidence>
<dbReference type="EMBL" id="JACVVK020000354">
    <property type="protein sequence ID" value="KAK7477264.1"/>
    <property type="molecule type" value="Genomic_DNA"/>
</dbReference>
<evidence type="ECO:0000313" key="2">
    <source>
        <dbReference type="EMBL" id="KAK7477264.1"/>
    </source>
</evidence>
<dbReference type="AlphaFoldDB" id="A0ABD0JRJ2"/>
<dbReference type="Proteomes" id="UP001519460">
    <property type="component" value="Unassembled WGS sequence"/>
</dbReference>
<protein>
    <submittedName>
        <fullName evidence="2">Uncharacterized protein</fullName>
    </submittedName>
</protein>
<accession>A0ABD0JRJ2</accession>
<organism evidence="2 3">
    <name type="scientific">Batillaria attramentaria</name>
    <dbReference type="NCBI Taxonomy" id="370345"/>
    <lineage>
        <taxon>Eukaryota</taxon>
        <taxon>Metazoa</taxon>
        <taxon>Spiralia</taxon>
        <taxon>Lophotrochozoa</taxon>
        <taxon>Mollusca</taxon>
        <taxon>Gastropoda</taxon>
        <taxon>Caenogastropoda</taxon>
        <taxon>Sorbeoconcha</taxon>
        <taxon>Cerithioidea</taxon>
        <taxon>Batillariidae</taxon>
        <taxon>Batillaria</taxon>
    </lineage>
</organism>
<evidence type="ECO:0000256" key="1">
    <source>
        <dbReference type="SAM" id="MobiDB-lite"/>
    </source>
</evidence>
<feature type="non-terminal residue" evidence="2">
    <location>
        <position position="1"/>
    </location>
</feature>
<feature type="compositionally biased region" description="Basic and acidic residues" evidence="1">
    <location>
        <begin position="295"/>
        <end position="312"/>
    </location>
</feature>
<sequence length="334" mass="36925">QVFEAVAGMVTDLSLALYKWPIQDTSQVTNTIELHTCTRVMSYQTTSTNTRVQGAFYRQSVNKWSRDGSPPAQASSDSPRSHDLREAAQFARRSAGKLLDVFPVVAYYTDLQRLEELAESAVTQWVCRMPCKISGGARPGSGVSRVTPSNHTFLPTRSFISVSTMTHGVTAIGPMCGGWRQGTNGLPDEPRITSWMAGHSALLPFRPREVIRPGHGLQCTALETQHVTPERASFISTRSASIQHAARDGPGHASWSTERLSGVSNPVNLMATRQLYGDRHALQHANTHRKRCSTGRHEPNYTESSRADEGETERMWIHYVPAGHTQDHRHSGPD</sequence>
<keyword evidence="3" id="KW-1185">Reference proteome</keyword>
<name>A0ABD0JRJ2_9CAEN</name>
<feature type="region of interest" description="Disordered" evidence="1">
    <location>
        <begin position="283"/>
        <end position="312"/>
    </location>
</feature>
<proteinExistence type="predicted"/>
<comment type="caution">
    <text evidence="2">The sequence shown here is derived from an EMBL/GenBank/DDBJ whole genome shotgun (WGS) entry which is preliminary data.</text>
</comment>